<keyword evidence="2" id="KW-0378">Hydrolase</keyword>
<dbReference type="OrthoDB" id="9763644at2"/>
<dbReference type="PROSITE" id="PS51206">
    <property type="entry name" value="SF3_HELICASE_1"/>
    <property type="match status" value="1"/>
</dbReference>
<comment type="caution">
    <text evidence="5">The sequence shown here is derived from an EMBL/GenBank/DDBJ whole genome shotgun (WGS) entry which is preliminary data.</text>
</comment>
<reference evidence="5 6" key="1">
    <citation type="submission" date="2015-02" db="EMBL/GenBank/DDBJ databases">
        <title>Evolution of amylase-binding proteins of oral streptococcal species.</title>
        <authorList>
            <person name="Haase E.M."/>
        </authorList>
    </citation>
    <scope>NUCLEOTIDE SEQUENCE [LARGE SCALE GENOMIC DNA]</scope>
    <source>
        <strain evidence="5 6">UC921A</strain>
    </source>
</reference>
<dbReference type="Pfam" id="PF19263">
    <property type="entry name" value="DUF5906"/>
    <property type="match status" value="1"/>
</dbReference>
<dbReference type="InterPro" id="IPR006500">
    <property type="entry name" value="Helicase_put_C_phage/plasmid"/>
</dbReference>
<dbReference type="InterPro" id="IPR014818">
    <property type="entry name" value="Phage/plasmid_primase_P4_C"/>
</dbReference>
<keyword evidence="3" id="KW-0067">ATP-binding</keyword>
<evidence type="ECO:0000313" key="5">
    <source>
        <dbReference type="EMBL" id="KJQ74183.1"/>
    </source>
</evidence>
<dbReference type="InterPro" id="IPR014015">
    <property type="entry name" value="Helicase_SF3_DNA-vir"/>
</dbReference>
<evidence type="ECO:0000259" key="4">
    <source>
        <dbReference type="PROSITE" id="PS51206"/>
    </source>
</evidence>
<evidence type="ECO:0000313" key="6">
    <source>
        <dbReference type="Proteomes" id="UP000033489"/>
    </source>
</evidence>
<dbReference type="PATRIC" id="fig|28037.216.peg.1673"/>
<accession>A0A0F2DTC0</accession>
<dbReference type="InterPro" id="IPR014820">
    <property type="entry name" value="PriCT_1"/>
</dbReference>
<proteinExistence type="predicted"/>
<dbReference type="SUPFAM" id="SSF52540">
    <property type="entry name" value="P-loop containing nucleoside triphosphate hydrolases"/>
    <property type="match status" value="1"/>
</dbReference>
<dbReference type="NCBIfam" id="TIGR01613">
    <property type="entry name" value="primase_Cterm"/>
    <property type="match status" value="1"/>
</dbReference>
<dbReference type="GO" id="GO:0016787">
    <property type="term" value="F:hydrolase activity"/>
    <property type="evidence" value="ECO:0007669"/>
    <property type="project" value="UniProtKB-KW"/>
</dbReference>
<dbReference type="SMART" id="SM00942">
    <property type="entry name" value="PriCT_1"/>
    <property type="match status" value="1"/>
</dbReference>
<dbReference type="Gene3D" id="3.40.50.300">
    <property type="entry name" value="P-loop containing nucleotide triphosphate hydrolases"/>
    <property type="match status" value="1"/>
</dbReference>
<dbReference type="GO" id="GO:0005524">
    <property type="term" value="F:ATP binding"/>
    <property type="evidence" value="ECO:0007669"/>
    <property type="project" value="UniProtKB-KW"/>
</dbReference>
<dbReference type="Proteomes" id="UP000033489">
    <property type="component" value="Unassembled WGS sequence"/>
</dbReference>
<dbReference type="RefSeq" id="WP_045615976.1">
    <property type="nucleotide sequence ID" value="NZ_JYGT01000010.1"/>
</dbReference>
<dbReference type="InterPro" id="IPR027417">
    <property type="entry name" value="P-loop_NTPase"/>
</dbReference>
<dbReference type="InterPro" id="IPR051620">
    <property type="entry name" value="ORF904-like_C"/>
</dbReference>
<dbReference type="AlphaFoldDB" id="A0A0F2DTC0"/>
<gene>
    <name evidence="5" type="ORF">TZ94_01705</name>
</gene>
<organism evidence="5 6">
    <name type="scientific">Streptococcus infantis</name>
    <dbReference type="NCBI Taxonomy" id="68892"/>
    <lineage>
        <taxon>Bacteria</taxon>
        <taxon>Bacillati</taxon>
        <taxon>Bacillota</taxon>
        <taxon>Bacilli</taxon>
        <taxon>Lactobacillales</taxon>
        <taxon>Streptococcaceae</taxon>
        <taxon>Streptococcus</taxon>
    </lineage>
</organism>
<dbReference type="PANTHER" id="PTHR35372:SF2">
    <property type="entry name" value="SF3 HELICASE DOMAIN-CONTAINING PROTEIN"/>
    <property type="match status" value="1"/>
</dbReference>
<dbReference type="EMBL" id="JYGT01000010">
    <property type="protein sequence ID" value="KJQ74183.1"/>
    <property type="molecule type" value="Genomic_DNA"/>
</dbReference>
<evidence type="ECO:0000256" key="3">
    <source>
        <dbReference type="ARBA" id="ARBA00022840"/>
    </source>
</evidence>
<keyword evidence="1" id="KW-0547">Nucleotide-binding</keyword>
<feature type="domain" description="SF3 helicase" evidence="4">
    <location>
        <begin position="476"/>
        <end position="635"/>
    </location>
</feature>
<evidence type="ECO:0000256" key="2">
    <source>
        <dbReference type="ARBA" id="ARBA00022801"/>
    </source>
</evidence>
<evidence type="ECO:0000256" key="1">
    <source>
        <dbReference type="ARBA" id="ARBA00022741"/>
    </source>
</evidence>
<dbReference type="PANTHER" id="PTHR35372">
    <property type="entry name" value="ATP BINDING PROTEIN-RELATED"/>
    <property type="match status" value="1"/>
</dbReference>
<dbReference type="Pfam" id="PF08706">
    <property type="entry name" value="D5_N"/>
    <property type="match status" value="1"/>
</dbReference>
<sequence length="761" mass="86338">MQFSLYHSGKTGIQTSTVYPNEVRITDDKSLLNTVQYDHVGAEFTNHTRSNSNFIKSDVIVMDIDNDKTDNPNEWVTEENIKEIFIDYDFALVTSRNHMLSKGAMIARPKFHIYFPIKETNDREAYVAMKEELTNRYQFFDDNAKDAARFFFGNPNAKVIWNDSWMTIDEGLLQLNSIELEEDFDADLYRPPKGPIAEGSRNSTMSVFAAKILKRLGVTQEARSGFDEQASRCEPPLEKSELDTIWGSAVRFYNKTIKASDDYISPDSFNRPSLKPDDFSDIGEAGVLAREYGDVLAYTNATDYLTFNGQYWKEDKQLAIGKVLEFMDFQLADALKQYEKSVIELVNSGIDESVVREGGKALAKVIETPIQQKLHSIYLSSKSYYQFVMKRRDYRYITATHNTAKPMLAIDLSELDKDDMLLNTPNATYNLRNGLRDYHEHDPKDYITKITTVSPGDEGLGLWKETLATFFCNDQELIDYVQEIIGMTAIGKVYQEHMIIAYGGGANGKSTFWNTIARVLGSYSGKLSADALTMNNKRNVSPELAELKGKRLVIASEMAEGMRLNTAVVKQITSTDEIQAEKKYKDPFHFVPSHTLVLYTNHLPKVGANDDGTWRRLVVIPFNAKITGRSDIKNFADYLYDNAGSAILSWIIEGAEKAIKANFKTSVPKAVTNSVKSYREANDWLGHFINESCEVGEKLSEKSGELYSKYRAYCLQNLEYTRSTTDFYAALNQAGYERKRTNKGNFIMGLTLKADDDDFLN</sequence>
<dbReference type="InterPro" id="IPR045455">
    <property type="entry name" value="NrS-1_pol-like_helicase"/>
</dbReference>
<dbReference type="SMART" id="SM00885">
    <property type="entry name" value="D5_N"/>
    <property type="match status" value="1"/>
</dbReference>
<name>A0A0F2DTC0_9STRE</name>
<protein>
    <submittedName>
        <fullName evidence="5">Phage primase</fullName>
    </submittedName>
</protein>